<evidence type="ECO:0000256" key="2">
    <source>
        <dbReference type="ARBA" id="ARBA00022692"/>
    </source>
</evidence>
<comment type="subcellular location">
    <subcellularLocation>
        <location evidence="1">Membrane</location>
        <topology evidence="1">Multi-pass membrane protein</topology>
    </subcellularLocation>
</comment>
<keyword evidence="2 6" id="KW-0812">Transmembrane</keyword>
<evidence type="ECO:0000256" key="4">
    <source>
        <dbReference type="ARBA" id="ARBA00023136"/>
    </source>
</evidence>
<feature type="transmembrane region" description="Helical" evidence="6">
    <location>
        <begin position="144"/>
        <end position="166"/>
    </location>
</feature>
<reference evidence="7" key="1">
    <citation type="journal article" date="2018" name="Nat. Plants">
        <title>Whole-genome landscape of Medicago truncatula symbiotic genes.</title>
        <authorList>
            <person name="Pecrix Y."/>
            <person name="Gamas P."/>
            <person name="Carrere S."/>
        </authorList>
    </citation>
    <scope>NUCLEOTIDE SEQUENCE</scope>
    <source>
        <tissue evidence="7">Leaves</tissue>
    </source>
</reference>
<evidence type="ECO:0000313" key="7">
    <source>
        <dbReference type="EMBL" id="RHN59180.1"/>
    </source>
</evidence>
<evidence type="ECO:0000256" key="5">
    <source>
        <dbReference type="SAM" id="MobiDB-lite"/>
    </source>
</evidence>
<dbReference type="EMBL" id="PSQE01000004">
    <property type="protein sequence ID" value="RHN59180.1"/>
    <property type="molecule type" value="Genomic_DNA"/>
</dbReference>
<feature type="transmembrane region" description="Helical" evidence="6">
    <location>
        <begin position="13"/>
        <end position="36"/>
    </location>
</feature>
<dbReference type="Proteomes" id="UP000265566">
    <property type="component" value="Chromosome 4"/>
</dbReference>
<sequence length="283" mass="31483">MAKRPFFEFILKVINLVFFVWGLGTLGYGLACFFKWKQTLPNGSHRLLLAQQSQETLPKALFIYVMIGIGAILLIISCVGYIGTALRSPCCLLTIFQYCVFLVPLIIVELGIALFIFFDHRKQVIPKDVNEDIIYNFFNDHWKIFRWIALGEFILQIIALILAIYLRSVFSCACYDSDDERVQDFLRSRKQSYNRLGAATHAATRSRSSIRLGVHANARDSTQPASPSNTAVNVNARDSTNLASSSTTVVNVNARDATKPASSSNTAANVNVKDATTSTNNVV</sequence>
<evidence type="ECO:0000256" key="6">
    <source>
        <dbReference type="SAM" id="Phobius"/>
    </source>
</evidence>
<feature type="compositionally biased region" description="Polar residues" evidence="5">
    <location>
        <begin position="260"/>
        <end position="283"/>
    </location>
</feature>
<evidence type="ECO:0000256" key="3">
    <source>
        <dbReference type="ARBA" id="ARBA00022989"/>
    </source>
</evidence>
<dbReference type="Gramene" id="rna21175">
    <property type="protein sequence ID" value="RHN59180.1"/>
    <property type="gene ID" value="gene21175"/>
</dbReference>
<feature type="transmembrane region" description="Helical" evidence="6">
    <location>
        <begin position="61"/>
        <end position="83"/>
    </location>
</feature>
<evidence type="ECO:0000256" key="1">
    <source>
        <dbReference type="ARBA" id="ARBA00004141"/>
    </source>
</evidence>
<name>A0A396I0N3_MEDTR</name>
<organism evidence="7">
    <name type="scientific">Medicago truncatula</name>
    <name type="common">Barrel medic</name>
    <name type="synonym">Medicago tribuloides</name>
    <dbReference type="NCBI Taxonomy" id="3880"/>
    <lineage>
        <taxon>Eukaryota</taxon>
        <taxon>Viridiplantae</taxon>
        <taxon>Streptophyta</taxon>
        <taxon>Embryophyta</taxon>
        <taxon>Tracheophyta</taxon>
        <taxon>Spermatophyta</taxon>
        <taxon>Magnoliopsida</taxon>
        <taxon>eudicotyledons</taxon>
        <taxon>Gunneridae</taxon>
        <taxon>Pentapetalae</taxon>
        <taxon>rosids</taxon>
        <taxon>fabids</taxon>
        <taxon>Fabales</taxon>
        <taxon>Fabaceae</taxon>
        <taxon>Papilionoideae</taxon>
        <taxon>50 kb inversion clade</taxon>
        <taxon>NPAAA clade</taxon>
        <taxon>Hologalegina</taxon>
        <taxon>IRL clade</taxon>
        <taxon>Trifolieae</taxon>
        <taxon>Medicago</taxon>
    </lineage>
</organism>
<accession>A0A396I0N3</accession>
<dbReference type="AlphaFoldDB" id="A0A396I0N3"/>
<keyword evidence="4 6" id="KW-0472">Membrane</keyword>
<proteinExistence type="predicted"/>
<keyword evidence="3 6" id="KW-1133">Transmembrane helix</keyword>
<dbReference type="GO" id="GO:0016020">
    <property type="term" value="C:membrane"/>
    <property type="evidence" value="ECO:0007669"/>
    <property type="project" value="UniProtKB-SubCell"/>
</dbReference>
<dbReference type="Pfam" id="PF00335">
    <property type="entry name" value="Tetraspanin"/>
    <property type="match status" value="1"/>
</dbReference>
<comment type="caution">
    <text evidence="7">The sequence shown here is derived from an EMBL/GenBank/DDBJ whole genome shotgun (WGS) entry which is preliminary data.</text>
</comment>
<gene>
    <name evidence="7" type="ORF">MtrunA17_Chr4g0010471</name>
</gene>
<feature type="transmembrane region" description="Helical" evidence="6">
    <location>
        <begin position="95"/>
        <end position="118"/>
    </location>
</feature>
<dbReference type="PRINTS" id="PR00259">
    <property type="entry name" value="TMFOUR"/>
</dbReference>
<dbReference type="InterPro" id="IPR018499">
    <property type="entry name" value="Tetraspanin/Peripherin"/>
</dbReference>
<feature type="compositionally biased region" description="Polar residues" evidence="5">
    <location>
        <begin position="219"/>
        <end position="251"/>
    </location>
</feature>
<feature type="region of interest" description="Disordered" evidence="5">
    <location>
        <begin position="216"/>
        <end position="283"/>
    </location>
</feature>
<protein>
    <submittedName>
        <fullName evidence="7">Putative tetraspanin/Peripherin</fullName>
    </submittedName>
</protein>